<dbReference type="KEGG" id="vbo:CKY39_20685"/>
<evidence type="ECO:0000313" key="1">
    <source>
        <dbReference type="EMBL" id="ATA55366.1"/>
    </source>
</evidence>
<proteinExistence type="predicted"/>
<reference evidence="1 2" key="1">
    <citation type="submission" date="2017-09" db="EMBL/GenBank/DDBJ databases">
        <title>The diverse metabolic capabilities of V. boronicumulans make it an excellent choice for continued studies on novel biodegradation.</title>
        <authorList>
            <person name="Sun S."/>
        </authorList>
    </citation>
    <scope>NUCLEOTIDE SEQUENCE [LARGE SCALE GENOMIC DNA]</scope>
    <source>
        <strain evidence="1 2">J1</strain>
    </source>
</reference>
<dbReference type="RefSeq" id="WP_095745739.1">
    <property type="nucleotide sequence ID" value="NZ_CP023284.1"/>
</dbReference>
<evidence type="ECO:0000313" key="2">
    <source>
        <dbReference type="Proteomes" id="UP000217154"/>
    </source>
</evidence>
<dbReference type="AlphaFoldDB" id="A0A250DLW5"/>
<gene>
    <name evidence="1" type="ORF">CKY39_20685</name>
</gene>
<protein>
    <submittedName>
        <fullName evidence="1">Uncharacterized protein</fullName>
    </submittedName>
</protein>
<organism evidence="1 2">
    <name type="scientific">Variovorax boronicumulans</name>
    <dbReference type="NCBI Taxonomy" id="436515"/>
    <lineage>
        <taxon>Bacteria</taxon>
        <taxon>Pseudomonadati</taxon>
        <taxon>Pseudomonadota</taxon>
        <taxon>Betaproteobacteria</taxon>
        <taxon>Burkholderiales</taxon>
        <taxon>Comamonadaceae</taxon>
        <taxon>Variovorax</taxon>
    </lineage>
</organism>
<accession>A0A250DLW5</accession>
<dbReference type="Proteomes" id="UP000217154">
    <property type="component" value="Chromosome"/>
</dbReference>
<dbReference type="EMBL" id="CP023284">
    <property type="protein sequence ID" value="ATA55366.1"/>
    <property type="molecule type" value="Genomic_DNA"/>
</dbReference>
<sequence>MTTTTTTNGVFFVGNDRPGRPAVSHHKSDAGDFVLKLRVVDNQGPRAKEIYVVRWIGLNAAAWRDKHPALKAGDALRLELTNPRSMPGAHAPEIHAAIRTCELLPARAPAVAQTA</sequence>
<name>A0A250DLW5_9BURK</name>